<evidence type="ECO:0000313" key="3">
    <source>
        <dbReference type="Proteomes" id="UP000057938"/>
    </source>
</evidence>
<evidence type="ECO:0000256" key="1">
    <source>
        <dbReference type="SAM" id="MobiDB-lite"/>
    </source>
</evidence>
<proteinExistence type="predicted"/>
<sequence>MFGKIIGAGLGAKAAEHTSKIGGPLGAVIGATAPVILRRMSIPAMLAIGAGGYFLKKYMDKKDAETGSTDTSKTPPATSTAPAAA</sequence>
<feature type="compositionally biased region" description="Low complexity" evidence="1">
    <location>
        <begin position="68"/>
        <end position="85"/>
    </location>
</feature>
<protein>
    <submittedName>
        <fullName evidence="2">Uncharacterized protein</fullName>
    </submittedName>
</protein>
<organism evidence="2 3">
    <name type="scientific">Altererythrobacter epoxidivorans</name>
    <dbReference type="NCBI Taxonomy" id="361183"/>
    <lineage>
        <taxon>Bacteria</taxon>
        <taxon>Pseudomonadati</taxon>
        <taxon>Pseudomonadota</taxon>
        <taxon>Alphaproteobacteria</taxon>
        <taxon>Sphingomonadales</taxon>
        <taxon>Erythrobacteraceae</taxon>
        <taxon>Altererythrobacter</taxon>
    </lineage>
</organism>
<gene>
    <name evidence="2" type="ORF">AMC99_02024</name>
</gene>
<dbReference type="EMBL" id="CP012669">
    <property type="protein sequence ID" value="ALE17310.1"/>
    <property type="molecule type" value="Genomic_DNA"/>
</dbReference>
<reference evidence="2 3" key="1">
    <citation type="submission" date="2015-09" db="EMBL/GenBank/DDBJ databases">
        <title>Complete genome sequence of a benzo[a]pyrene-degrading bacterium Altererythrobacter epoxidivorans CGMCC 1.7731T.</title>
        <authorList>
            <person name="Li Z."/>
            <person name="Cheng H."/>
            <person name="Huo Y."/>
            <person name="Xu X."/>
        </authorList>
    </citation>
    <scope>NUCLEOTIDE SEQUENCE [LARGE SCALE GENOMIC DNA]</scope>
    <source>
        <strain evidence="2 3">CGMCC 1.7731</strain>
    </source>
</reference>
<dbReference type="PATRIC" id="fig|361183.4.peg.1992"/>
<feature type="region of interest" description="Disordered" evidence="1">
    <location>
        <begin position="64"/>
        <end position="85"/>
    </location>
</feature>
<dbReference type="STRING" id="361183.AMC99_02024"/>
<keyword evidence="3" id="KW-1185">Reference proteome</keyword>
<dbReference type="Proteomes" id="UP000057938">
    <property type="component" value="Chromosome"/>
</dbReference>
<evidence type="ECO:0000313" key="2">
    <source>
        <dbReference type="EMBL" id="ALE17310.1"/>
    </source>
</evidence>
<dbReference type="KEGG" id="aep:AMC99_02024"/>
<accession>A0A0M4M952</accession>
<dbReference type="RefSeq" id="WP_061926110.1">
    <property type="nucleotide sequence ID" value="NZ_CP012669.1"/>
</dbReference>
<dbReference type="OrthoDB" id="7392176at2"/>
<name>A0A0M4M952_9SPHN</name>
<dbReference type="AlphaFoldDB" id="A0A0M4M952"/>